<reference evidence="1" key="2">
    <citation type="submission" date="2017-12" db="EMBL/GenBank/DDBJ databases">
        <authorList>
            <person name="Hurst M.R.H."/>
        </authorList>
    </citation>
    <scope>NUCLEOTIDE SEQUENCE</scope>
    <source>
        <strain evidence="1">CDC 2010K-2159</strain>
        <plasmid evidence="1">pSNE1-2010K-2159</plasmid>
    </source>
</reference>
<gene>
    <name evidence="1" type="ORF">AW90_49635</name>
</gene>
<dbReference type="AlphaFoldDB" id="A0A2H4YPW2"/>
<dbReference type="EMBL" id="CP025255">
    <property type="protein sequence ID" value="AUF34887.1"/>
    <property type="molecule type" value="Genomic_DNA"/>
</dbReference>
<sequence length="29" mass="3391">MRPFLNINPVQCINARHNRPAISDSLWQV</sequence>
<proteinExistence type="predicted"/>
<geneLocation type="plasmid" evidence="1">
    <name>pSNE1-2010K-2159</name>
</geneLocation>
<protein>
    <submittedName>
        <fullName evidence="1">Positive regulator for repZ translation</fullName>
    </submittedName>
</protein>
<accession>A0A2H4YPW2</accession>
<reference evidence="1" key="1">
    <citation type="journal article" date="2016" name="Genome Announc.">
        <title>Chromosome and Plasmids of the Tick-Borne Relapsing Fever Agent Borrelia hermsii.</title>
        <authorList>
            <person name="Barbour A.G."/>
        </authorList>
    </citation>
    <scope>NUCLEOTIDE SEQUENCE</scope>
    <source>
        <strain evidence="1">CDC 2010K-2159</strain>
        <plasmid evidence="1">pSNE1-2010K-2159</plasmid>
    </source>
</reference>
<keyword evidence="1" id="KW-0614">Plasmid</keyword>
<evidence type="ECO:0000313" key="1">
    <source>
        <dbReference type="EMBL" id="AUF34887.1"/>
    </source>
</evidence>
<name>A0A2H4YPW2_SALNE</name>
<organism evidence="1">
    <name type="scientific">Salmonella enterica subsp. enterica serovar Newport str. CDC 2010K-2159</name>
    <dbReference type="NCBI Taxonomy" id="1454627"/>
    <lineage>
        <taxon>Bacteria</taxon>
        <taxon>Pseudomonadati</taxon>
        <taxon>Pseudomonadota</taxon>
        <taxon>Gammaproteobacteria</taxon>
        <taxon>Enterobacterales</taxon>
        <taxon>Enterobacteriaceae</taxon>
        <taxon>Salmonella</taxon>
    </lineage>
</organism>